<protein>
    <submittedName>
        <fullName evidence="2">Uncharacterized protein</fullName>
    </submittedName>
</protein>
<keyword evidence="1" id="KW-0812">Transmembrane</keyword>
<evidence type="ECO:0000313" key="2">
    <source>
        <dbReference type="EMBL" id="DAF64277.1"/>
    </source>
</evidence>
<dbReference type="EMBL" id="BK032855">
    <property type="protein sequence ID" value="DAF64277.1"/>
    <property type="molecule type" value="Genomic_DNA"/>
</dbReference>
<proteinExistence type="predicted"/>
<name>A0A8S5TLV8_9VIRU</name>
<keyword evidence="1" id="KW-0472">Membrane</keyword>
<reference evidence="2" key="1">
    <citation type="journal article" date="2021" name="Proc. Natl. Acad. Sci. U.S.A.">
        <title>A Catalog of Tens of Thousands of Viruses from Human Metagenomes Reveals Hidden Associations with Chronic Diseases.</title>
        <authorList>
            <person name="Tisza M.J."/>
            <person name="Buck C.B."/>
        </authorList>
    </citation>
    <scope>NUCLEOTIDE SEQUENCE</scope>
    <source>
        <strain evidence="2">Ctemt10</strain>
    </source>
</reference>
<evidence type="ECO:0000256" key="1">
    <source>
        <dbReference type="SAM" id="Phobius"/>
    </source>
</evidence>
<accession>A0A8S5TLV8</accession>
<organism evidence="2">
    <name type="scientific">Microviridae sp. ctemt10</name>
    <dbReference type="NCBI Taxonomy" id="2827647"/>
    <lineage>
        <taxon>Viruses</taxon>
        <taxon>Monodnaviria</taxon>
        <taxon>Sangervirae</taxon>
        <taxon>Phixviricota</taxon>
        <taxon>Malgrandaviricetes</taxon>
        <taxon>Petitvirales</taxon>
        <taxon>Microviridae</taxon>
    </lineage>
</organism>
<feature type="transmembrane region" description="Helical" evidence="1">
    <location>
        <begin position="53"/>
        <end position="70"/>
    </location>
</feature>
<keyword evidence="1" id="KW-1133">Transmembrane helix</keyword>
<sequence>MILFKLLLPAYRQFLLSRIAGFLRSSGAISSGSVIRVFPFAELKKLLKAGMSVLVWILWVKSLFVVLTLLPRCA</sequence>